<reference evidence="2" key="1">
    <citation type="journal article" date="2002" name="Science">
        <title>The draft genome of Ciona intestinalis: insights into chordate and vertebrate origins.</title>
        <authorList>
            <person name="Dehal P."/>
            <person name="Satou Y."/>
            <person name="Campbell R.K."/>
            <person name="Chapman J."/>
            <person name="Degnan B."/>
            <person name="De Tomaso A."/>
            <person name="Davidson B."/>
            <person name="Di Gregorio A."/>
            <person name="Gelpke M."/>
            <person name="Goodstein D.M."/>
            <person name="Harafuji N."/>
            <person name="Hastings K.E."/>
            <person name="Ho I."/>
            <person name="Hotta K."/>
            <person name="Huang W."/>
            <person name="Kawashima T."/>
            <person name="Lemaire P."/>
            <person name="Martinez D."/>
            <person name="Meinertzhagen I.A."/>
            <person name="Necula S."/>
            <person name="Nonaka M."/>
            <person name="Putnam N."/>
            <person name="Rash S."/>
            <person name="Saiga H."/>
            <person name="Satake M."/>
            <person name="Terry A."/>
            <person name="Yamada L."/>
            <person name="Wang H.G."/>
            <person name="Awazu S."/>
            <person name="Azumi K."/>
            <person name="Boore J."/>
            <person name="Branno M."/>
            <person name="Chin-Bow S."/>
            <person name="DeSantis R."/>
            <person name="Doyle S."/>
            <person name="Francino P."/>
            <person name="Keys D.N."/>
            <person name="Haga S."/>
            <person name="Hayashi H."/>
            <person name="Hino K."/>
            <person name="Imai K.S."/>
            <person name="Inaba K."/>
            <person name="Kano S."/>
            <person name="Kobayashi K."/>
            <person name="Kobayashi M."/>
            <person name="Lee B.I."/>
            <person name="Makabe K.W."/>
            <person name="Manohar C."/>
            <person name="Matassi G."/>
            <person name="Medina M."/>
            <person name="Mochizuki Y."/>
            <person name="Mount S."/>
            <person name="Morishita T."/>
            <person name="Miura S."/>
            <person name="Nakayama A."/>
            <person name="Nishizaka S."/>
            <person name="Nomoto H."/>
            <person name="Ohta F."/>
            <person name="Oishi K."/>
            <person name="Rigoutsos I."/>
            <person name="Sano M."/>
            <person name="Sasaki A."/>
            <person name="Sasakura Y."/>
            <person name="Shoguchi E."/>
            <person name="Shin-i T."/>
            <person name="Spagnuolo A."/>
            <person name="Stainier D."/>
            <person name="Suzuki M.M."/>
            <person name="Tassy O."/>
            <person name="Takatori N."/>
            <person name="Tokuoka M."/>
            <person name="Yagi K."/>
            <person name="Yoshizaki F."/>
            <person name="Wada S."/>
            <person name="Zhang C."/>
            <person name="Hyatt P.D."/>
            <person name="Larimer F."/>
            <person name="Detter C."/>
            <person name="Doggett N."/>
            <person name="Glavina T."/>
            <person name="Hawkins T."/>
            <person name="Richardson P."/>
            <person name="Lucas S."/>
            <person name="Kohara Y."/>
            <person name="Levine M."/>
            <person name="Satoh N."/>
            <person name="Rokhsar D.S."/>
        </authorList>
    </citation>
    <scope>NUCLEOTIDE SEQUENCE [LARGE SCALE GENOMIC DNA]</scope>
</reference>
<dbReference type="AlphaFoldDB" id="H2XLD5"/>
<protein>
    <submittedName>
        <fullName evidence="1">Uncharacterized protein</fullName>
    </submittedName>
</protein>
<name>H2XLD5_CIOIN</name>
<reference evidence="1" key="2">
    <citation type="journal article" date="2008" name="Genome Biol.">
        <title>Improved genome assembly and evidence-based global gene model set for the chordate Ciona intestinalis: new insight into intron and operon populations.</title>
        <authorList>
            <person name="Satou Y."/>
            <person name="Mineta K."/>
            <person name="Ogasawara M."/>
            <person name="Sasakura Y."/>
            <person name="Shoguchi E."/>
            <person name="Ueno K."/>
            <person name="Yamada L."/>
            <person name="Matsumoto J."/>
            <person name="Wasserscheid J."/>
            <person name="Dewar K."/>
            <person name="Wiley G.B."/>
            <person name="Macmil S.L."/>
            <person name="Roe B.A."/>
            <person name="Zeller R.W."/>
            <person name="Hastings K.E."/>
            <person name="Lemaire P."/>
            <person name="Lindquist E."/>
            <person name="Endo T."/>
            <person name="Hotta K."/>
            <person name="Inaba K."/>
        </authorList>
    </citation>
    <scope>NUCLEOTIDE SEQUENCE [LARGE SCALE GENOMIC DNA]</scope>
    <source>
        <strain evidence="1">wild type</strain>
    </source>
</reference>
<dbReference type="EMBL" id="EAAA01000068">
    <property type="status" value="NOT_ANNOTATED_CDS"/>
    <property type="molecule type" value="Genomic_DNA"/>
</dbReference>
<proteinExistence type="predicted"/>
<reference evidence="1" key="3">
    <citation type="submission" date="2025-08" db="UniProtKB">
        <authorList>
            <consortium name="Ensembl"/>
        </authorList>
    </citation>
    <scope>IDENTIFICATION</scope>
</reference>
<dbReference type="Ensembl" id="ENSCINT00000037326.1">
    <property type="protein sequence ID" value="ENSCINP00000030467.1"/>
    <property type="gene ID" value="ENSCING00000023788.1"/>
</dbReference>
<evidence type="ECO:0000313" key="1">
    <source>
        <dbReference type="Ensembl" id="ENSCINP00000030467.1"/>
    </source>
</evidence>
<dbReference type="InParanoid" id="H2XLD5"/>
<accession>H2XLD5</accession>
<sequence>MTLVQLSDKLLDSCDTFLYLFKKYFIFIQVENWRINKIKLHMW</sequence>
<keyword evidence="2" id="KW-1185">Reference proteome</keyword>
<organism evidence="1 2">
    <name type="scientific">Ciona intestinalis</name>
    <name type="common">Transparent sea squirt</name>
    <name type="synonym">Ascidia intestinalis</name>
    <dbReference type="NCBI Taxonomy" id="7719"/>
    <lineage>
        <taxon>Eukaryota</taxon>
        <taxon>Metazoa</taxon>
        <taxon>Chordata</taxon>
        <taxon>Tunicata</taxon>
        <taxon>Ascidiacea</taxon>
        <taxon>Phlebobranchia</taxon>
        <taxon>Cionidae</taxon>
        <taxon>Ciona</taxon>
    </lineage>
</organism>
<evidence type="ECO:0000313" key="2">
    <source>
        <dbReference type="Proteomes" id="UP000008144"/>
    </source>
</evidence>
<reference evidence="1" key="4">
    <citation type="submission" date="2025-09" db="UniProtKB">
        <authorList>
            <consortium name="Ensembl"/>
        </authorList>
    </citation>
    <scope>IDENTIFICATION</scope>
</reference>
<dbReference type="HOGENOM" id="CLU_3241837_0_0_1"/>
<dbReference type="Proteomes" id="UP000008144">
    <property type="component" value="Chromosome 1"/>
</dbReference>